<protein>
    <submittedName>
        <fullName evidence="2">Uncharacterized protein</fullName>
    </submittedName>
</protein>
<evidence type="ECO:0000313" key="2">
    <source>
        <dbReference type="EMBL" id="KAJ8305460.1"/>
    </source>
</evidence>
<accession>A0ABQ9EPX6</accession>
<keyword evidence="1" id="KW-0472">Membrane</keyword>
<dbReference type="EMBL" id="JARBDR010000813">
    <property type="protein sequence ID" value="KAJ8305460.1"/>
    <property type="molecule type" value="Genomic_DNA"/>
</dbReference>
<sequence length="131" mass="15537">MQHAENQWSKMKPIHILCAVIIIIFLDEVFSGHAYYQYKRYTYKKKRDDRKYKSAKSLCETKQDCLQKRGVEQTICIRKCVSPFCYNELYGDDPLEEGEIDVRFNSFKGCLQQDKMVSNRYSQGINDEQIN</sequence>
<feature type="transmembrane region" description="Helical" evidence="1">
    <location>
        <begin position="14"/>
        <end position="36"/>
    </location>
</feature>
<gene>
    <name evidence="2" type="ORF">KUTeg_016005</name>
</gene>
<dbReference type="Pfam" id="PF16029">
    <property type="entry name" value="DUF4787"/>
    <property type="match status" value="1"/>
</dbReference>
<name>A0ABQ9EPX6_TEGGR</name>
<keyword evidence="1" id="KW-1133">Transmembrane helix</keyword>
<dbReference type="PANTHER" id="PTHR35455">
    <property type="entry name" value="UNNAMED PRODUCT"/>
    <property type="match status" value="1"/>
</dbReference>
<keyword evidence="1" id="KW-0812">Transmembrane</keyword>
<reference evidence="2 3" key="1">
    <citation type="submission" date="2022-12" db="EMBL/GenBank/DDBJ databases">
        <title>Chromosome-level genome of Tegillarca granosa.</title>
        <authorList>
            <person name="Kim J."/>
        </authorList>
    </citation>
    <scope>NUCLEOTIDE SEQUENCE [LARGE SCALE GENOMIC DNA]</scope>
    <source>
        <strain evidence="2">Teg-2019</strain>
        <tissue evidence="2">Adductor muscle</tissue>
    </source>
</reference>
<comment type="caution">
    <text evidence="2">The sequence shown here is derived from an EMBL/GenBank/DDBJ whole genome shotgun (WGS) entry which is preliminary data.</text>
</comment>
<dbReference type="PANTHER" id="PTHR35455:SF1">
    <property type="entry name" value="AGAP005842-PA"/>
    <property type="match status" value="1"/>
</dbReference>
<proteinExistence type="predicted"/>
<keyword evidence="3" id="KW-1185">Reference proteome</keyword>
<evidence type="ECO:0000256" key="1">
    <source>
        <dbReference type="SAM" id="Phobius"/>
    </source>
</evidence>
<organism evidence="2 3">
    <name type="scientific">Tegillarca granosa</name>
    <name type="common">Malaysian cockle</name>
    <name type="synonym">Anadara granosa</name>
    <dbReference type="NCBI Taxonomy" id="220873"/>
    <lineage>
        <taxon>Eukaryota</taxon>
        <taxon>Metazoa</taxon>
        <taxon>Spiralia</taxon>
        <taxon>Lophotrochozoa</taxon>
        <taxon>Mollusca</taxon>
        <taxon>Bivalvia</taxon>
        <taxon>Autobranchia</taxon>
        <taxon>Pteriomorphia</taxon>
        <taxon>Arcoida</taxon>
        <taxon>Arcoidea</taxon>
        <taxon>Arcidae</taxon>
        <taxon>Tegillarca</taxon>
    </lineage>
</organism>
<dbReference type="Proteomes" id="UP001217089">
    <property type="component" value="Unassembled WGS sequence"/>
</dbReference>
<evidence type="ECO:0000313" key="3">
    <source>
        <dbReference type="Proteomes" id="UP001217089"/>
    </source>
</evidence>
<dbReference type="InterPro" id="IPR031985">
    <property type="entry name" value="DUF4787"/>
</dbReference>